<evidence type="ECO:0000256" key="8">
    <source>
        <dbReference type="ARBA" id="ARBA00022837"/>
    </source>
</evidence>
<dbReference type="InterPro" id="IPR003644">
    <property type="entry name" value="Calx_beta"/>
</dbReference>
<feature type="domain" description="Calx-beta" evidence="13">
    <location>
        <begin position="219"/>
        <end position="318"/>
    </location>
</feature>
<evidence type="ECO:0000256" key="10">
    <source>
        <dbReference type="ARBA" id="ARBA00023065"/>
    </source>
</evidence>
<feature type="transmembrane region" description="Helical" evidence="12">
    <location>
        <begin position="98"/>
        <end position="115"/>
    </location>
</feature>
<name>A0A2A2K8Z8_9BILA</name>
<dbReference type="GO" id="GO:0098794">
    <property type="term" value="C:postsynapse"/>
    <property type="evidence" value="ECO:0007669"/>
    <property type="project" value="TreeGrafter"/>
</dbReference>
<dbReference type="Proteomes" id="UP000218231">
    <property type="component" value="Unassembled WGS sequence"/>
</dbReference>
<dbReference type="SMART" id="SM00237">
    <property type="entry name" value="Calx_beta"/>
    <property type="match status" value="2"/>
</dbReference>
<evidence type="ECO:0000256" key="3">
    <source>
        <dbReference type="ARBA" id="ARBA00022449"/>
    </source>
</evidence>
<keyword evidence="5 12" id="KW-0812">Transmembrane</keyword>
<keyword evidence="11 12" id="KW-0472">Membrane</keyword>
<accession>A0A2A2K8Z8</accession>
<keyword evidence="2" id="KW-0813">Transport</keyword>
<proteinExistence type="predicted"/>
<dbReference type="Pfam" id="PF03160">
    <property type="entry name" value="Calx-beta"/>
    <property type="match status" value="2"/>
</dbReference>
<feature type="transmembrane region" description="Helical" evidence="12">
    <location>
        <begin position="71"/>
        <end position="92"/>
    </location>
</feature>
<dbReference type="GO" id="GO:0012505">
    <property type="term" value="C:endomembrane system"/>
    <property type="evidence" value="ECO:0007669"/>
    <property type="project" value="UniProtKB-SubCell"/>
</dbReference>
<keyword evidence="4" id="KW-0109">Calcium transport</keyword>
<feature type="domain" description="Calx-beta" evidence="13">
    <location>
        <begin position="336"/>
        <end position="441"/>
    </location>
</feature>
<dbReference type="STRING" id="2018661.A0A2A2K8Z8"/>
<keyword evidence="6" id="KW-0732">Signal</keyword>
<evidence type="ECO:0000256" key="9">
    <source>
        <dbReference type="ARBA" id="ARBA00022989"/>
    </source>
</evidence>
<dbReference type="AlphaFoldDB" id="A0A2A2K8Z8"/>
<reference evidence="14 15" key="1">
    <citation type="journal article" date="2017" name="Curr. Biol.">
        <title>Genome architecture and evolution of a unichromosomal asexual nematode.</title>
        <authorList>
            <person name="Fradin H."/>
            <person name="Zegar C."/>
            <person name="Gutwein M."/>
            <person name="Lucas J."/>
            <person name="Kovtun M."/>
            <person name="Corcoran D."/>
            <person name="Baugh L.R."/>
            <person name="Kiontke K."/>
            <person name="Gunsalus K."/>
            <person name="Fitch D.H."/>
            <person name="Piano F."/>
        </authorList>
    </citation>
    <scope>NUCLEOTIDE SEQUENCE [LARGE SCALE GENOMIC DNA]</scope>
    <source>
        <strain evidence="14">PF1309</strain>
    </source>
</reference>
<dbReference type="GO" id="GO:0042383">
    <property type="term" value="C:sarcolemma"/>
    <property type="evidence" value="ECO:0007669"/>
    <property type="project" value="TreeGrafter"/>
</dbReference>
<keyword evidence="10" id="KW-0406">Ion transport</keyword>
<evidence type="ECO:0000256" key="2">
    <source>
        <dbReference type="ARBA" id="ARBA00022448"/>
    </source>
</evidence>
<dbReference type="InterPro" id="IPR038081">
    <property type="entry name" value="CalX-like_sf"/>
</dbReference>
<dbReference type="GO" id="GO:0007154">
    <property type="term" value="P:cell communication"/>
    <property type="evidence" value="ECO:0007669"/>
    <property type="project" value="InterPro"/>
</dbReference>
<sequence length="581" mass="65245">MAHSVFEEALGSSAPEILLSIIEIVGNGFKAGDLGPGTIVGSAAYNLFCISAICVFAIKSPAVKRIEMYKVFIVTAFFGTFAYIWLLIILLFISPNVVEVWEAVVTLALFFILIWKKKKADLRQELEMSDGQRTPEQQLDADIRRYTRELSSQLDNARIVGDVPTPSMKTVCELTRNVARTYPVLSPEDQAKIIAYRMNKSLSKKSEEEQEIEKLIEQTGVVQPDGRIKPIVEFSARVYAVDRGDKQVKLTIVRRGPVKNAIKVNYTTVNGIAKKDEHFLFKSESLHFGPNETKRDVYIDLNEGADWRPNHVFYVHLKIEEQEDGDKTKLGDCSIARVRYPDLDASISGQPNVEFAKDNYVAKESIGWTRVYVTKRGKRSAADVTISYETQDGTAQENFDYVPVRDGRLMFYGQEYEKYIDIEILDDKADEKDETFTIEITKIHDHSKLSGQISKTNLQNSAFTFGVKRKTIVTIVSDDNMLKNVTNVRKLLGHYLKKMTPGQQTWKEQILNAVSVNAGDIANATLGDCLTHALAFPWKFAFAFIPPPSLLNGYPCFIIALVAIGLITAVVGKEISLKVEI</sequence>
<evidence type="ECO:0000256" key="12">
    <source>
        <dbReference type="SAM" id="Phobius"/>
    </source>
</evidence>
<keyword evidence="15" id="KW-1185">Reference proteome</keyword>
<evidence type="ECO:0000256" key="4">
    <source>
        <dbReference type="ARBA" id="ARBA00022568"/>
    </source>
</evidence>
<organism evidence="14 15">
    <name type="scientific">Diploscapter pachys</name>
    <dbReference type="NCBI Taxonomy" id="2018661"/>
    <lineage>
        <taxon>Eukaryota</taxon>
        <taxon>Metazoa</taxon>
        <taxon>Ecdysozoa</taxon>
        <taxon>Nematoda</taxon>
        <taxon>Chromadorea</taxon>
        <taxon>Rhabditida</taxon>
        <taxon>Rhabditina</taxon>
        <taxon>Rhabditomorpha</taxon>
        <taxon>Rhabditoidea</taxon>
        <taxon>Rhabditidae</taxon>
        <taxon>Diploscapter</taxon>
    </lineage>
</organism>
<comment type="caution">
    <text evidence="14">The sequence shown here is derived from an EMBL/GenBank/DDBJ whole genome shotgun (WGS) entry which is preliminary data.</text>
</comment>
<keyword evidence="8" id="KW-0106">Calcium</keyword>
<keyword evidence="7" id="KW-0677">Repeat</keyword>
<evidence type="ECO:0000256" key="1">
    <source>
        <dbReference type="ARBA" id="ARBA00004127"/>
    </source>
</evidence>
<dbReference type="PANTHER" id="PTHR11878">
    <property type="entry name" value="SODIUM/CALCIUM EXCHANGER"/>
    <property type="match status" value="1"/>
</dbReference>
<keyword evidence="9 12" id="KW-1133">Transmembrane helix</keyword>
<evidence type="ECO:0000256" key="5">
    <source>
        <dbReference type="ARBA" id="ARBA00022692"/>
    </source>
</evidence>
<dbReference type="Gene3D" id="1.20.1420.30">
    <property type="entry name" value="NCX, central ion-binding region"/>
    <property type="match status" value="1"/>
</dbReference>
<gene>
    <name evidence="14" type="ORF">WR25_06418</name>
</gene>
<keyword evidence="3" id="KW-0050">Antiport</keyword>
<comment type="subcellular location">
    <subcellularLocation>
        <location evidence="1">Endomembrane system</location>
        <topology evidence="1">Multi-pass membrane protein</topology>
    </subcellularLocation>
</comment>
<dbReference type="InterPro" id="IPR044880">
    <property type="entry name" value="NCX_ion-bd_dom_sf"/>
</dbReference>
<dbReference type="SUPFAM" id="SSF141072">
    <property type="entry name" value="CalX-like"/>
    <property type="match status" value="2"/>
</dbReference>
<dbReference type="GO" id="GO:0030424">
    <property type="term" value="C:axon"/>
    <property type="evidence" value="ECO:0007669"/>
    <property type="project" value="TreeGrafter"/>
</dbReference>
<dbReference type="EMBL" id="LIAE01009280">
    <property type="protein sequence ID" value="PAV70372.1"/>
    <property type="molecule type" value="Genomic_DNA"/>
</dbReference>
<evidence type="ECO:0000256" key="11">
    <source>
        <dbReference type="ARBA" id="ARBA00023136"/>
    </source>
</evidence>
<dbReference type="GO" id="GO:0098703">
    <property type="term" value="P:calcium ion import across plasma membrane"/>
    <property type="evidence" value="ECO:0007669"/>
    <property type="project" value="TreeGrafter"/>
</dbReference>
<dbReference type="Pfam" id="PF01699">
    <property type="entry name" value="Na_Ca_ex"/>
    <property type="match status" value="1"/>
</dbReference>
<evidence type="ECO:0000259" key="13">
    <source>
        <dbReference type="SMART" id="SM00237"/>
    </source>
</evidence>
<dbReference type="Gene3D" id="2.60.40.2030">
    <property type="match status" value="2"/>
</dbReference>
<dbReference type="OrthoDB" id="418484at2759"/>
<feature type="transmembrane region" description="Helical" evidence="12">
    <location>
        <begin position="39"/>
        <end position="59"/>
    </location>
</feature>
<dbReference type="InterPro" id="IPR051171">
    <property type="entry name" value="CaCA"/>
</dbReference>
<dbReference type="GO" id="GO:0005432">
    <property type="term" value="F:calcium:sodium antiporter activity"/>
    <property type="evidence" value="ECO:0007669"/>
    <property type="project" value="TreeGrafter"/>
</dbReference>
<evidence type="ECO:0000256" key="6">
    <source>
        <dbReference type="ARBA" id="ARBA00022729"/>
    </source>
</evidence>
<evidence type="ECO:0000313" key="14">
    <source>
        <dbReference type="EMBL" id="PAV70372.1"/>
    </source>
</evidence>
<dbReference type="PANTHER" id="PTHR11878:SF76">
    <property type="entry name" value="CALX-BETA DOMAIN-CONTAINING PROTEIN"/>
    <property type="match status" value="1"/>
</dbReference>
<protein>
    <recommendedName>
        <fullName evidence="13">Calx-beta domain-containing protein</fullName>
    </recommendedName>
</protein>
<dbReference type="InterPro" id="IPR004837">
    <property type="entry name" value="NaCa_Exmemb"/>
</dbReference>
<evidence type="ECO:0000256" key="7">
    <source>
        <dbReference type="ARBA" id="ARBA00022737"/>
    </source>
</evidence>
<feature type="transmembrane region" description="Helical" evidence="12">
    <location>
        <begin position="549"/>
        <end position="571"/>
    </location>
</feature>
<evidence type="ECO:0000313" key="15">
    <source>
        <dbReference type="Proteomes" id="UP000218231"/>
    </source>
</evidence>